<dbReference type="EMBL" id="MN988486">
    <property type="protein sequence ID" value="QIG68111.1"/>
    <property type="molecule type" value="Genomic_DNA"/>
</dbReference>
<evidence type="ECO:0000313" key="1">
    <source>
        <dbReference type="EMBL" id="QIG68111.1"/>
    </source>
</evidence>
<accession>A0A7S5QY89</accession>
<evidence type="ECO:0000313" key="2">
    <source>
        <dbReference type="Proteomes" id="UP000605518"/>
    </source>
</evidence>
<sequence length="255" mass="29573">MLDPEIRLKNTQIMTKEDLDKYFDNTVREIDEYVYGGEGADRKDFMFDAMSMISWKNALDIIGVETTPFQPIAKIQSTKVEKQKMKEMGRLCRQIIDKQRKAGQCVFVRSDVGVASETLLQFSRDFRYPGLTKGFTAYDRVNVDDSLRIAQFMSPNPEYIFLMQFFYVNTMYYSYNVENSEILHGPDEHKAFVQNIIDKLGNLHIRPRHPQYIEHGTRDISFKMTVVDAPNGPEVFSASAFDLRVGKPMYLVNKL</sequence>
<name>A0A7S5QY89_9CAUD</name>
<protein>
    <submittedName>
        <fullName evidence="1">Uncharacterized protein</fullName>
    </submittedName>
</protein>
<keyword evidence="2" id="KW-1185">Reference proteome</keyword>
<dbReference type="Proteomes" id="UP000605518">
    <property type="component" value="Segment"/>
</dbReference>
<proteinExistence type="predicted"/>
<organism evidence="1 2">
    <name type="scientific">Rhizobium phage RHph_Y68</name>
    <dbReference type="NCBI Taxonomy" id="2509787"/>
    <lineage>
        <taxon>Viruses</taxon>
        <taxon>Duplodnaviria</taxon>
        <taxon>Heunggongvirae</taxon>
        <taxon>Uroviricota</taxon>
        <taxon>Caudoviricetes</taxon>
        <taxon>Pootjesviridae</taxon>
        <taxon>Staniewskivirinae</taxon>
        <taxon>Trinifflemingvirus</taxon>
        <taxon>Trinifflemingvirus Y68</taxon>
    </lineage>
</organism>
<gene>
    <name evidence="1" type="ORF">EVB55_176</name>
</gene>
<reference evidence="1" key="1">
    <citation type="submission" date="2020-01" db="EMBL/GenBank/DDBJ databases">
        <title>Patterns of diversity and host range of bacteriophage communities associated with bean-nodulatin bacteria.</title>
        <authorList>
            <person name="Vann Cauwenberghe J."/>
            <person name="Santamaria R.I."/>
            <person name="Bustos P."/>
            <person name="Juarez S."/>
            <person name="Gonzalez V."/>
        </authorList>
    </citation>
    <scope>NUCLEOTIDE SEQUENCE</scope>
</reference>